<dbReference type="RefSeq" id="WP_092374053.1">
    <property type="nucleotide sequence ID" value="NZ_LT629797.1"/>
</dbReference>
<reference evidence="3" key="1">
    <citation type="submission" date="2016-10" db="EMBL/GenBank/DDBJ databases">
        <authorList>
            <person name="Varghese N."/>
            <person name="Submissions S."/>
        </authorList>
    </citation>
    <scope>NUCLEOTIDE SEQUENCE [LARGE SCALE GENOMIC DNA]</scope>
    <source>
        <strain evidence="3">KCTC 32246</strain>
    </source>
</reference>
<feature type="domain" description="Bro-N" evidence="1">
    <location>
        <begin position="1"/>
        <end position="115"/>
    </location>
</feature>
<protein>
    <submittedName>
        <fullName evidence="2">BRO family, N-terminal domain</fullName>
    </submittedName>
</protein>
<sequence length="242" mass="26519">MTALTFRDTRLDVIDRNGQRWLTAEQIGLALGYAPDNARKGVNKLYNAHSDEFTEQDTGVAVLATPSGRQESRIFSSSGCILLGFFANTTRAKEFRVWAKQVLACRPEPAAPARGPSGRVLITRAMERQVLELFVAGWRQRAIADEVGLSAAAINLLLHAKYQFSPAAGEPQCSPELLAAVAVKHLENEQARLIEQQQRLAQRFCNSAHNQPLADQLDRIGRHLQQAAAVALLPLGGKDGEQ</sequence>
<organism evidence="2 3">
    <name type="scientific">Pseudomonas sihuiensis</name>
    <dbReference type="NCBI Taxonomy" id="1274359"/>
    <lineage>
        <taxon>Bacteria</taxon>
        <taxon>Pseudomonadati</taxon>
        <taxon>Pseudomonadota</taxon>
        <taxon>Gammaproteobacteria</taxon>
        <taxon>Pseudomonadales</taxon>
        <taxon>Pseudomonadaceae</taxon>
        <taxon>Pseudomonas</taxon>
    </lineage>
</organism>
<accession>A0A1H2L319</accession>
<dbReference type="EMBL" id="LT629797">
    <property type="protein sequence ID" value="SDU75423.1"/>
    <property type="molecule type" value="Genomic_DNA"/>
</dbReference>
<evidence type="ECO:0000313" key="3">
    <source>
        <dbReference type="Proteomes" id="UP000198675"/>
    </source>
</evidence>
<dbReference type="InterPro" id="IPR003497">
    <property type="entry name" value="BRO_N_domain"/>
</dbReference>
<evidence type="ECO:0000259" key="1">
    <source>
        <dbReference type="PROSITE" id="PS51750"/>
    </source>
</evidence>
<evidence type="ECO:0000313" key="2">
    <source>
        <dbReference type="EMBL" id="SDU75423.1"/>
    </source>
</evidence>
<dbReference type="PROSITE" id="PS51750">
    <property type="entry name" value="BRO_N"/>
    <property type="match status" value="1"/>
</dbReference>
<dbReference type="SMART" id="SM01040">
    <property type="entry name" value="Bro-N"/>
    <property type="match status" value="1"/>
</dbReference>
<name>A0A1H2L319_9PSED</name>
<dbReference type="Proteomes" id="UP000198675">
    <property type="component" value="Chromosome I"/>
</dbReference>
<dbReference type="Pfam" id="PF02498">
    <property type="entry name" value="Bro-N"/>
    <property type="match status" value="1"/>
</dbReference>
<gene>
    <name evidence="2" type="ORF">SAMN05216363_0027</name>
</gene>
<proteinExistence type="predicted"/>
<keyword evidence="3" id="KW-1185">Reference proteome</keyword>
<dbReference type="AlphaFoldDB" id="A0A1H2L319"/>